<comment type="caution">
    <text evidence="1">The sequence shown here is derived from an EMBL/GenBank/DDBJ whole genome shotgun (WGS) entry which is preliminary data.</text>
</comment>
<protein>
    <recommendedName>
        <fullName evidence="3">Transposase Tc1-like domain-containing protein</fullName>
    </recommendedName>
</protein>
<name>A0A5J5DRK8_9PERO</name>
<evidence type="ECO:0000313" key="1">
    <source>
        <dbReference type="EMBL" id="KAA8595950.1"/>
    </source>
</evidence>
<evidence type="ECO:0000313" key="2">
    <source>
        <dbReference type="Proteomes" id="UP000327493"/>
    </source>
</evidence>
<keyword evidence="2" id="KW-1185">Reference proteome</keyword>
<feature type="non-terminal residue" evidence="1">
    <location>
        <position position="154"/>
    </location>
</feature>
<accession>A0A5J5DRK8</accession>
<dbReference type="EMBL" id="VOFY01000001">
    <property type="protein sequence ID" value="KAA8595950.1"/>
    <property type="molecule type" value="Genomic_DNA"/>
</dbReference>
<evidence type="ECO:0008006" key="3">
    <source>
        <dbReference type="Google" id="ProtNLM"/>
    </source>
</evidence>
<sequence length="154" mass="17675">MSKIVKCLSEGCCTLKVAKILWRDHQTINHFVANSQHGCKKLEKKRRRLTARDLRRIKREVTRNPFTSSAAIFQNCNLPGVFRRTRCSVLRDTAQLKRQDWAKKYLKPDFSKVLWTDEMRVALDGPDGWARGWLSNGHRAPLRVGCRQGGGGVL</sequence>
<organism evidence="1 2">
    <name type="scientific">Etheostoma spectabile</name>
    <name type="common">orangethroat darter</name>
    <dbReference type="NCBI Taxonomy" id="54343"/>
    <lineage>
        <taxon>Eukaryota</taxon>
        <taxon>Metazoa</taxon>
        <taxon>Chordata</taxon>
        <taxon>Craniata</taxon>
        <taxon>Vertebrata</taxon>
        <taxon>Euteleostomi</taxon>
        <taxon>Actinopterygii</taxon>
        <taxon>Neopterygii</taxon>
        <taxon>Teleostei</taxon>
        <taxon>Neoteleostei</taxon>
        <taxon>Acanthomorphata</taxon>
        <taxon>Eupercaria</taxon>
        <taxon>Perciformes</taxon>
        <taxon>Percoidei</taxon>
        <taxon>Percidae</taxon>
        <taxon>Etheostomatinae</taxon>
        <taxon>Etheostoma</taxon>
    </lineage>
</organism>
<reference evidence="1 2" key="1">
    <citation type="submission" date="2019-08" db="EMBL/GenBank/DDBJ databases">
        <title>A chromosome-level genome assembly, high-density linkage maps, and genome scans reveal the genomic architecture of hybrid incompatibilities underlying speciation via character displacement in darters (Percidae: Etheostominae).</title>
        <authorList>
            <person name="Moran R.L."/>
            <person name="Catchen J.M."/>
            <person name="Fuller R.C."/>
        </authorList>
    </citation>
    <scope>NUCLEOTIDE SEQUENCE [LARGE SCALE GENOMIC DNA]</scope>
    <source>
        <strain evidence="1">EspeVRDwgs_2016</strain>
        <tissue evidence="1">Muscle</tissue>
    </source>
</reference>
<dbReference type="AlphaFoldDB" id="A0A5J5DRK8"/>
<gene>
    <name evidence="1" type="ORF">FQN60_011241</name>
</gene>
<dbReference type="Proteomes" id="UP000327493">
    <property type="component" value="Chromosome 1"/>
</dbReference>
<proteinExistence type="predicted"/>